<keyword evidence="2" id="KW-1185">Reference proteome</keyword>
<sequence>MATFSKTGFKTINYNSFRPRYPPSFYEILSNYSGNKIGNSLDIGCGTGIATYDLLNISDNVEGVDLSPSMIKTCNDLIKERCESLGISDFKRISFNVGDLDNLDTLTEGKYDLIVGAQCLHWSKNFDQLFKKIYKLLKPNGVFAYWYYVDPIVTNASGKNDLQTLEKAKQIYFKYMYDDENLVGPHWEQPGRSIIKNYYKEIDDKIPSMFKDVKINNYEVDLKNFKKPTEGEDLVLVKENINIDQLFNYVSTYSGLHNYLEANPESKVIEDYANELKSETGWTEDTSIDLVWNTGYTLVRK</sequence>
<dbReference type="Proteomes" id="UP001152531">
    <property type="component" value="Unassembled WGS sequence"/>
</dbReference>
<organism evidence="1 2">
    <name type="scientific">[Candida] jaroonii</name>
    <dbReference type="NCBI Taxonomy" id="467808"/>
    <lineage>
        <taxon>Eukaryota</taxon>
        <taxon>Fungi</taxon>
        <taxon>Dikarya</taxon>
        <taxon>Ascomycota</taxon>
        <taxon>Saccharomycotina</taxon>
        <taxon>Pichiomycetes</taxon>
        <taxon>Debaryomycetaceae</taxon>
        <taxon>Yamadazyma</taxon>
    </lineage>
</organism>
<evidence type="ECO:0000313" key="2">
    <source>
        <dbReference type="Proteomes" id="UP001152531"/>
    </source>
</evidence>
<accession>A0ACA9Y1U2</accession>
<comment type="caution">
    <text evidence="1">The sequence shown here is derived from an EMBL/GenBank/DDBJ whole genome shotgun (WGS) entry which is preliminary data.</text>
</comment>
<proteinExistence type="predicted"/>
<dbReference type="EMBL" id="CALSDN010000001">
    <property type="protein sequence ID" value="CAH6718741.1"/>
    <property type="molecule type" value="Genomic_DNA"/>
</dbReference>
<gene>
    <name evidence="1" type="ORF">CLIB1444_01S13498</name>
</gene>
<reference evidence="1" key="1">
    <citation type="submission" date="2022-06" db="EMBL/GenBank/DDBJ databases">
        <authorList>
            <person name="Legras J.-L."/>
            <person name="Devillers H."/>
            <person name="Grondin C."/>
        </authorList>
    </citation>
    <scope>NUCLEOTIDE SEQUENCE</scope>
    <source>
        <strain evidence="1">CLIB 1444</strain>
    </source>
</reference>
<evidence type="ECO:0000313" key="1">
    <source>
        <dbReference type="EMBL" id="CAH6718741.1"/>
    </source>
</evidence>
<protein>
    <submittedName>
        <fullName evidence="1">Trans-aconitate 3-methyltransferase</fullName>
    </submittedName>
</protein>
<name>A0ACA9Y1U2_9ASCO</name>